<name>A0ABS3Q0W2_9GAMM</name>
<keyword evidence="3" id="KW-1185">Reference proteome</keyword>
<dbReference type="InterPro" id="IPR007360">
    <property type="entry name" value="SirB"/>
</dbReference>
<evidence type="ECO:0000256" key="1">
    <source>
        <dbReference type="SAM" id="Phobius"/>
    </source>
</evidence>
<evidence type="ECO:0000313" key="2">
    <source>
        <dbReference type="EMBL" id="MBO1925947.1"/>
    </source>
</evidence>
<protein>
    <submittedName>
        <fullName evidence="2">SirB2 family protein</fullName>
    </submittedName>
</protein>
<reference evidence="2 3" key="1">
    <citation type="submission" date="2021-03" db="EMBL/GenBank/DDBJ databases">
        <title>Thiomicrorhabdus sp.nov.,novel sulfur-oxidizing bacteria isolated from coastal sediment.</title>
        <authorList>
            <person name="Liu X."/>
        </authorList>
    </citation>
    <scope>NUCLEOTIDE SEQUENCE [LARGE SCALE GENOMIC DNA]</scope>
    <source>
        <strain evidence="2 3">6S2-11</strain>
    </source>
</reference>
<organism evidence="2 3">
    <name type="scientific">Thiomicrorhabdus marina</name>
    <dbReference type="NCBI Taxonomy" id="2818442"/>
    <lineage>
        <taxon>Bacteria</taxon>
        <taxon>Pseudomonadati</taxon>
        <taxon>Pseudomonadota</taxon>
        <taxon>Gammaproteobacteria</taxon>
        <taxon>Thiotrichales</taxon>
        <taxon>Piscirickettsiaceae</taxon>
        <taxon>Thiomicrorhabdus</taxon>
    </lineage>
</organism>
<keyword evidence="1" id="KW-0812">Transmembrane</keyword>
<feature type="transmembrane region" description="Helical" evidence="1">
    <location>
        <begin position="99"/>
        <end position="120"/>
    </location>
</feature>
<sequence>MASALLIHQISVILSIIGFFVRGIGHIFDKGWVTKKPAKILPHIIDTALLVSAIILLVIGPWSISEGWVQAKILGLVLYIFLGLMAFRFAKNRLQKAIYWLLALIVIFYLVAVAKTHLAIPFA</sequence>
<dbReference type="EMBL" id="JAGETV010000001">
    <property type="protein sequence ID" value="MBO1925947.1"/>
    <property type="molecule type" value="Genomic_DNA"/>
</dbReference>
<dbReference type="PIRSF" id="PIRSF005610">
    <property type="entry name" value="SirB"/>
    <property type="match status" value="1"/>
</dbReference>
<dbReference type="PANTHER" id="PTHR39594:SF1">
    <property type="entry name" value="PROTEIN YCHQ"/>
    <property type="match status" value="1"/>
</dbReference>
<feature type="transmembrane region" description="Helical" evidence="1">
    <location>
        <begin position="6"/>
        <end position="28"/>
    </location>
</feature>
<dbReference type="Pfam" id="PF04247">
    <property type="entry name" value="SirB"/>
    <property type="match status" value="1"/>
</dbReference>
<keyword evidence="1" id="KW-1133">Transmembrane helix</keyword>
<feature type="transmembrane region" description="Helical" evidence="1">
    <location>
        <begin position="68"/>
        <end position="87"/>
    </location>
</feature>
<gene>
    <name evidence="2" type="ORF">J3998_00020</name>
</gene>
<evidence type="ECO:0000313" key="3">
    <source>
        <dbReference type="Proteomes" id="UP000664835"/>
    </source>
</evidence>
<dbReference type="PANTHER" id="PTHR39594">
    <property type="entry name" value="PROTEIN YCHQ"/>
    <property type="match status" value="1"/>
</dbReference>
<dbReference type="RefSeq" id="WP_208145962.1">
    <property type="nucleotide sequence ID" value="NZ_JAGETV010000001.1"/>
</dbReference>
<proteinExistence type="predicted"/>
<feature type="transmembrane region" description="Helical" evidence="1">
    <location>
        <begin position="40"/>
        <end position="62"/>
    </location>
</feature>
<comment type="caution">
    <text evidence="2">The sequence shown here is derived from an EMBL/GenBank/DDBJ whole genome shotgun (WGS) entry which is preliminary data.</text>
</comment>
<keyword evidence="1" id="KW-0472">Membrane</keyword>
<accession>A0ABS3Q0W2</accession>
<dbReference type="Proteomes" id="UP000664835">
    <property type="component" value="Unassembled WGS sequence"/>
</dbReference>